<keyword evidence="1" id="KW-0472">Membrane</keyword>
<feature type="domain" description="Restriction endonuclease type IV Mrr" evidence="2">
    <location>
        <begin position="60"/>
        <end position="169"/>
    </location>
</feature>
<keyword evidence="1" id="KW-0812">Transmembrane</keyword>
<name>A0A9X2I5R1_9BACI</name>
<dbReference type="GO" id="GO:0015666">
    <property type="term" value="F:restriction endodeoxyribonuclease activity"/>
    <property type="evidence" value="ECO:0007669"/>
    <property type="project" value="TreeGrafter"/>
</dbReference>
<dbReference type="InterPro" id="IPR052906">
    <property type="entry name" value="Type_IV_Methyl-Rstrct_Enzyme"/>
</dbReference>
<comment type="caution">
    <text evidence="3">The sequence shown here is derived from an EMBL/GenBank/DDBJ whole genome shotgun (WGS) entry which is preliminary data.</text>
</comment>
<keyword evidence="4" id="KW-1185">Reference proteome</keyword>
<accession>A0A9X2I5R1</accession>
<dbReference type="InterPro" id="IPR007560">
    <property type="entry name" value="Restrct_endonuc_IV_Mrr"/>
</dbReference>
<keyword evidence="3" id="KW-0540">Nuclease</keyword>
<evidence type="ECO:0000313" key="4">
    <source>
        <dbReference type="Proteomes" id="UP001139150"/>
    </source>
</evidence>
<protein>
    <submittedName>
        <fullName evidence="3">Restriction endonuclease</fullName>
    </submittedName>
</protein>
<evidence type="ECO:0000256" key="1">
    <source>
        <dbReference type="SAM" id="Phobius"/>
    </source>
</evidence>
<dbReference type="SUPFAM" id="SSF52980">
    <property type="entry name" value="Restriction endonuclease-like"/>
    <property type="match status" value="1"/>
</dbReference>
<evidence type="ECO:0000313" key="3">
    <source>
        <dbReference type="EMBL" id="MCL7747324.1"/>
    </source>
</evidence>
<dbReference type="PANTHER" id="PTHR30015:SF6">
    <property type="entry name" value="SLL1429 PROTEIN"/>
    <property type="match status" value="1"/>
</dbReference>
<reference evidence="3" key="1">
    <citation type="submission" date="2022-02" db="EMBL/GenBank/DDBJ databases">
        <title>Halalkalibacter sp. nov. isolated from Lonar Lake, India.</title>
        <authorList>
            <person name="Joshi A."/>
            <person name="Thite S."/>
            <person name="Lodha T."/>
        </authorList>
    </citation>
    <scope>NUCLEOTIDE SEQUENCE</scope>
    <source>
        <strain evidence="3">MEB205</strain>
    </source>
</reference>
<dbReference type="EMBL" id="JAKRYL010000008">
    <property type="protein sequence ID" value="MCL7747324.1"/>
    <property type="molecule type" value="Genomic_DNA"/>
</dbReference>
<dbReference type="Gene3D" id="3.40.1350.10">
    <property type="match status" value="1"/>
</dbReference>
<dbReference type="InterPro" id="IPR011856">
    <property type="entry name" value="tRNA_endonuc-like_dom_sf"/>
</dbReference>
<organism evidence="3 4">
    <name type="scientific">Halalkalibacter alkaliphilus</name>
    <dbReference type="NCBI Taxonomy" id="2917993"/>
    <lineage>
        <taxon>Bacteria</taxon>
        <taxon>Bacillati</taxon>
        <taxon>Bacillota</taxon>
        <taxon>Bacilli</taxon>
        <taxon>Bacillales</taxon>
        <taxon>Bacillaceae</taxon>
        <taxon>Halalkalibacter</taxon>
    </lineage>
</organism>
<dbReference type="AlphaFoldDB" id="A0A9X2I5R1"/>
<feature type="transmembrane region" description="Helical" evidence="1">
    <location>
        <begin position="15"/>
        <end position="44"/>
    </location>
</feature>
<dbReference type="InterPro" id="IPR011335">
    <property type="entry name" value="Restrct_endonuc-II-like"/>
</dbReference>
<keyword evidence="3" id="KW-0255">Endonuclease</keyword>
<dbReference type="GO" id="GO:0009307">
    <property type="term" value="P:DNA restriction-modification system"/>
    <property type="evidence" value="ECO:0007669"/>
    <property type="project" value="InterPro"/>
</dbReference>
<gene>
    <name evidence="3" type="ORF">MF646_09350</name>
</gene>
<proteinExistence type="predicted"/>
<dbReference type="PANTHER" id="PTHR30015">
    <property type="entry name" value="MRR RESTRICTION SYSTEM PROTEIN"/>
    <property type="match status" value="1"/>
</dbReference>
<dbReference type="Proteomes" id="UP001139150">
    <property type="component" value="Unassembled WGS sequence"/>
</dbReference>
<keyword evidence="3" id="KW-0378">Hydrolase</keyword>
<dbReference type="GO" id="GO:0003677">
    <property type="term" value="F:DNA binding"/>
    <property type="evidence" value="ECO:0007669"/>
    <property type="project" value="InterPro"/>
</dbReference>
<evidence type="ECO:0000259" key="2">
    <source>
        <dbReference type="Pfam" id="PF04471"/>
    </source>
</evidence>
<dbReference type="RefSeq" id="WP_250096230.1">
    <property type="nucleotide sequence ID" value="NZ_JAKRYL010000008.1"/>
</dbReference>
<keyword evidence="1" id="KW-1133">Transmembrane helix</keyword>
<sequence>MDIGFFEGFNMGLDLLWSMLTAAPLLTFGIIVFFGGLLLVALIVDVLREQKLRKSGILEVDKMSGRKFEEYLLALLKAKGYYVQLTPASGDYGADLILSAKGKKIIVQAKRYKKNVGVKAVQEIASAKNHYKADECWVVTNSFFTEQARKLANSNQVRLIDRKHLMNWMLQENKVDRGFGRAMG</sequence>
<dbReference type="Pfam" id="PF04471">
    <property type="entry name" value="Mrr_cat"/>
    <property type="match status" value="1"/>
</dbReference>